<reference evidence="1 2" key="1">
    <citation type="journal article" date="2019" name="Sci. Rep.">
        <title>A high-quality genome of Eragrostis curvula grass provides insights into Poaceae evolution and supports new strategies to enhance forage quality.</title>
        <authorList>
            <person name="Carballo J."/>
            <person name="Santos B.A.C.M."/>
            <person name="Zappacosta D."/>
            <person name="Garbus I."/>
            <person name="Selva J.P."/>
            <person name="Gallo C.A."/>
            <person name="Diaz A."/>
            <person name="Albertini E."/>
            <person name="Caccamo M."/>
            <person name="Echenique V."/>
        </authorList>
    </citation>
    <scope>NUCLEOTIDE SEQUENCE [LARGE SCALE GENOMIC DNA]</scope>
    <source>
        <strain evidence="2">cv. Victoria</strain>
        <tissue evidence="1">Leaf</tissue>
    </source>
</reference>
<proteinExistence type="predicted"/>
<gene>
    <name evidence="1" type="ORF">EJB05_26782</name>
</gene>
<organism evidence="1 2">
    <name type="scientific">Eragrostis curvula</name>
    <name type="common">weeping love grass</name>
    <dbReference type="NCBI Taxonomy" id="38414"/>
    <lineage>
        <taxon>Eukaryota</taxon>
        <taxon>Viridiplantae</taxon>
        <taxon>Streptophyta</taxon>
        <taxon>Embryophyta</taxon>
        <taxon>Tracheophyta</taxon>
        <taxon>Spermatophyta</taxon>
        <taxon>Magnoliopsida</taxon>
        <taxon>Liliopsida</taxon>
        <taxon>Poales</taxon>
        <taxon>Poaceae</taxon>
        <taxon>PACMAD clade</taxon>
        <taxon>Chloridoideae</taxon>
        <taxon>Eragrostideae</taxon>
        <taxon>Eragrostidinae</taxon>
        <taxon>Eragrostis</taxon>
    </lineage>
</organism>
<evidence type="ECO:0000313" key="1">
    <source>
        <dbReference type="EMBL" id="TVU24350.1"/>
    </source>
</evidence>
<feature type="non-terminal residue" evidence="1">
    <location>
        <position position="1"/>
    </location>
</feature>
<dbReference type="Proteomes" id="UP000324897">
    <property type="component" value="Chromosome 2"/>
</dbReference>
<dbReference type="Gramene" id="TVU24350">
    <property type="protein sequence ID" value="TVU24350"/>
    <property type="gene ID" value="EJB05_26782"/>
</dbReference>
<evidence type="ECO:0000313" key="2">
    <source>
        <dbReference type="Proteomes" id="UP000324897"/>
    </source>
</evidence>
<dbReference type="EMBL" id="RWGY01000013">
    <property type="protein sequence ID" value="TVU24350.1"/>
    <property type="molecule type" value="Genomic_DNA"/>
</dbReference>
<accession>A0A5J9UME9</accession>
<name>A0A5J9UME9_9POAL</name>
<keyword evidence="2" id="KW-1185">Reference proteome</keyword>
<dbReference type="AlphaFoldDB" id="A0A5J9UME9"/>
<sequence length="110" mass="11837">MRSSPYSRTWMRLMSPVSSAAASRWSGYPHRGVAVSVTPQPRNPSAPGQLVVVLRRALVYEEVDAVHRRVAERAVHAGAGAEDEGVPEVVGEVGRRLRGGERVLAALPAD</sequence>
<comment type="caution">
    <text evidence="1">The sequence shown here is derived from an EMBL/GenBank/DDBJ whole genome shotgun (WGS) entry which is preliminary data.</text>
</comment>
<protein>
    <submittedName>
        <fullName evidence="1">Uncharacterized protein</fullName>
    </submittedName>
</protein>